<feature type="compositionally biased region" description="Polar residues" evidence="1">
    <location>
        <begin position="430"/>
        <end position="439"/>
    </location>
</feature>
<feature type="region of interest" description="Disordered" evidence="1">
    <location>
        <begin position="424"/>
        <end position="445"/>
    </location>
</feature>
<dbReference type="Proteomes" id="UP001343724">
    <property type="component" value="Unassembled WGS sequence"/>
</dbReference>
<protein>
    <submittedName>
        <fullName evidence="2">Phage portal protein</fullName>
    </submittedName>
</protein>
<dbReference type="EMBL" id="JAYMFH010000001">
    <property type="protein sequence ID" value="MEC4294038.1"/>
    <property type="molecule type" value="Genomic_DNA"/>
</dbReference>
<proteinExistence type="predicted"/>
<gene>
    <name evidence="2" type="ORF">VJ920_01775</name>
</gene>
<dbReference type="RefSeq" id="WP_326454278.1">
    <property type="nucleotide sequence ID" value="NZ_JAYMFH010000001.1"/>
</dbReference>
<name>A0ABU6IW60_9ACTN</name>
<sequence>MGRIMDFITGADLEPGYRARAVEAAPPDGAQADEEPKFVTLGELGAGGLSTVAGYGALMSVDYMACEQTKARSLSSLPFSVVSRAGQWEAFPDHPLAVLFNGMVNEEMTSAQFMSWHRLRCDTFGTAYWRVEWWHGRPVAVWPVLCPVFRDFDRTRPEGRRTVFDLTGDKYNPAGRYFADEVVAVTTHVTKTGTKGESLARLAAKQIGLSVDLERFYKSMLDNGNHQLGHVEIPDGRHVSEQEKADIKEAISRKRGVGEAGKAPIFAAGAKWVTDQQTMKDASLIEQQTWILHQVCRACNVPPWKVYDKTGTSYQGSQQSNIDYVTDTIVPDARAIELALRPVLDSMGDRDKAAKLNTKGLMRGDDRSRSQYFREMAYLGAYTPRRICELEDVDPTGVLDKPLFPLNYGTVEEDGSVTVYSHDAAAPADGSQTGVTNKGGSRVRG</sequence>
<accession>A0ABU6IW60</accession>
<comment type="caution">
    <text evidence="2">The sequence shown here is derived from an EMBL/GenBank/DDBJ whole genome shotgun (WGS) entry which is preliminary data.</text>
</comment>
<keyword evidence="3" id="KW-1185">Reference proteome</keyword>
<evidence type="ECO:0000313" key="3">
    <source>
        <dbReference type="Proteomes" id="UP001343724"/>
    </source>
</evidence>
<dbReference type="InterPro" id="IPR006944">
    <property type="entry name" value="Phage/GTA_portal"/>
</dbReference>
<evidence type="ECO:0000256" key="1">
    <source>
        <dbReference type="SAM" id="MobiDB-lite"/>
    </source>
</evidence>
<organism evidence="2 3">
    <name type="scientific">Adlercreutzia shanghongiae</name>
    <dbReference type="NCBI Taxonomy" id="3111773"/>
    <lineage>
        <taxon>Bacteria</taxon>
        <taxon>Bacillati</taxon>
        <taxon>Actinomycetota</taxon>
        <taxon>Coriobacteriia</taxon>
        <taxon>Eggerthellales</taxon>
        <taxon>Eggerthellaceae</taxon>
        <taxon>Adlercreutzia</taxon>
    </lineage>
</organism>
<reference evidence="2 3" key="1">
    <citation type="submission" date="2024-01" db="EMBL/GenBank/DDBJ databases">
        <title>novel species in genus Adlercreutzia.</title>
        <authorList>
            <person name="Liu X."/>
        </authorList>
    </citation>
    <scope>NUCLEOTIDE SEQUENCE [LARGE SCALE GENOMIC DNA]</scope>
    <source>
        <strain evidence="2 3">R22</strain>
    </source>
</reference>
<evidence type="ECO:0000313" key="2">
    <source>
        <dbReference type="EMBL" id="MEC4294038.1"/>
    </source>
</evidence>
<dbReference type="Pfam" id="PF04860">
    <property type="entry name" value="Phage_portal"/>
    <property type="match status" value="1"/>
</dbReference>